<keyword evidence="2" id="KW-0507">mRNA processing</keyword>
<evidence type="ECO:0000259" key="9">
    <source>
        <dbReference type="SMART" id="SM00847"/>
    </source>
</evidence>
<keyword evidence="6" id="KW-0067">ATP-binding</keyword>
<dbReference type="SUPFAM" id="SSF52540">
    <property type="entry name" value="P-loop containing nucleoside triphosphate hydrolases"/>
    <property type="match status" value="1"/>
</dbReference>
<evidence type="ECO:0000256" key="7">
    <source>
        <dbReference type="ARBA" id="ARBA00023187"/>
    </source>
</evidence>
<keyword evidence="3" id="KW-0547">Nucleotide-binding</keyword>
<proteinExistence type="predicted"/>
<comment type="caution">
    <text evidence="10">The sequence shown here is derived from an EMBL/GenBank/DDBJ whole genome shotgun (WGS) entry which is preliminary data.</text>
</comment>
<dbReference type="AlphaFoldDB" id="A0A813DBB2"/>
<keyword evidence="11" id="KW-1185">Reference proteome</keyword>
<organism evidence="10 11">
    <name type="scientific">Polarella glacialis</name>
    <name type="common">Dinoflagellate</name>
    <dbReference type="NCBI Taxonomy" id="89957"/>
    <lineage>
        <taxon>Eukaryota</taxon>
        <taxon>Sar</taxon>
        <taxon>Alveolata</taxon>
        <taxon>Dinophyceae</taxon>
        <taxon>Suessiales</taxon>
        <taxon>Suessiaceae</taxon>
        <taxon>Polarella</taxon>
    </lineage>
</organism>
<dbReference type="GO" id="GO:0016787">
    <property type="term" value="F:hydrolase activity"/>
    <property type="evidence" value="ECO:0007669"/>
    <property type="project" value="UniProtKB-KW"/>
</dbReference>
<dbReference type="OMA" id="DYSCTDE"/>
<reference evidence="10" key="1">
    <citation type="submission" date="2021-02" db="EMBL/GenBank/DDBJ databases">
        <authorList>
            <person name="Dougan E. K."/>
            <person name="Rhodes N."/>
            <person name="Thang M."/>
            <person name="Chan C."/>
        </authorList>
    </citation>
    <scope>NUCLEOTIDE SEQUENCE</scope>
</reference>
<dbReference type="InterPro" id="IPR007502">
    <property type="entry name" value="Helicase-assoc_dom"/>
</dbReference>
<dbReference type="InterPro" id="IPR048333">
    <property type="entry name" value="HA2_WH"/>
</dbReference>
<dbReference type="Pfam" id="PF21010">
    <property type="entry name" value="HA2_C"/>
    <property type="match status" value="1"/>
</dbReference>
<gene>
    <name evidence="10" type="ORF">PGLA1383_LOCUS3768</name>
</gene>
<dbReference type="Gene3D" id="1.20.120.1080">
    <property type="match status" value="1"/>
</dbReference>
<dbReference type="PANTHER" id="PTHR18934:SF109">
    <property type="entry name" value="ATP-DEPENDENT RNA HELICASE DHX15 HOMOLOG"/>
    <property type="match status" value="1"/>
</dbReference>
<dbReference type="EC" id="3.6.4.13" evidence="1"/>
<feature type="domain" description="Helicase-associated" evidence="9">
    <location>
        <begin position="2"/>
        <end position="92"/>
    </location>
</feature>
<evidence type="ECO:0000256" key="8">
    <source>
        <dbReference type="ARBA" id="ARBA00047984"/>
    </source>
</evidence>
<evidence type="ECO:0000256" key="6">
    <source>
        <dbReference type="ARBA" id="ARBA00022840"/>
    </source>
</evidence>
<dbReference type="OrthoDB" id="10253254at2759"/>
<comment type="catalytic activity">
    <reaction evidence="8">
        <text>ATP + H2O = ADP + phosphate + H(+)</text>
        <dbReference type="Rhea" id="RHEA:13065"/>
        <dbReference type="ChEBI" id="CHEBI:15377"/>
        <dbReference type="ChEBI" id="CHEBI:15378"/>
        <dbReference type="ChEBI" id="CHEBI:30616"/>
        <dbReference type="ChEBI" id="CHEBI:43474"/>
        <dbReference type="ChEBI" id="CHEBI:456216"/>
        <dbReference type="EC" id="3.6.4.13"/>
    </reaction>
</comment>
<evidence type="ECO:0000256" key="2">
    <source>
        <dbReference type="ARBA" id="ARBA00022664"/>
    </source>
</evidence>
<dbReference type="EMBL" id="CAJNNV010001348">
    <property type="protein sequence ID" value="CAE8584844.1"/>
    <property type="molecule type" value="Genomic_DNA"/>
</dbReference>
<protein>
    <recommendedName>
        <fullName evidence="1">RNA helicase</fullName>
        <ecNumber evidence="1">3.6.4.13</ecNumber>
    </recommendedName>
</protein>
<evidence type="ECO:0000313" key="10">
    <source>
        <dbReference type="EMBL" id="CAE8584844.1"/>
    </source>
</evidence>
<sequence length="261" mass="30102">MRALEMLNYLGCLNDDGDLADIGDQAAEFPLDPQLAKMLIDSPNHKCSNEILSIAAMLSVPMVFVRPKEFAKEADEAKGRFAHLDGDHLTLLNVFHAYKQYTTEGADPAQFCYDNYINARSMKSAESVREQLKRTMERLNLPMVSTDFRDKEYYPNIRRCLVAGFFMQVAHLEKSGHYLTVKDNQVVALHPSTCISHKPEWVLYNEFVLTSKNFIRTVIQVRGEWLIELAPLYYDVKNFPKSEARSQLERLQNQRHTTQHQ</sequence>
<keyword evidence="5" id="KW-0347">Helicase</keyword>
<dbReference type="GO" id="GO:0008380">
    <property type="term" value="P:RNA splicing"/>
    <property type="evidence" value="ECO:0007669"/>
    <property type="project" value="UniProtKB-KW"/>
</dbReference>
<evidence type="ECO:0000256" key="1">
    <source>
        <dbReference type="ARBA" id="ARBA00012552"/>
    </source>
</evidence>
<dbReference type="Pfam" id="PF07717">
    <property type="entry name" value="OB_NTP_bind"/>
    <property type="match status" value="1"/>
</dbReference>
<dbReference type="InterPro" id="IPR027417">
    <property type="entry name" value="P-loop_NTPase"/>
</dbReference>
<keyword evidence="4" id="KW-0378">Hydrolase</keyword>
<dbReference type="InterPro" id="IPR011709">
    <property type="entry name" value="DEAD-box_helicase_OB_fold"/>
</dbReference>
<dbReference type="GO" id="GO:0003723">
    <property type="term" value="F:RNA binding"/>
    <property type="evidence" value="ECO:0007669"/>
    <property type="project" value="TreeGrafter"/>
</dbReference>
<dbReference type="GO" id="GO:0006397">
    <property type="term" value="P:mRNA processing"/>
    <property type="evidence" value="ECO:0007669"/>
    <property type="project" value="UniProtKB-KW"/>
</dbReference>
<dbReference type="GO" id="GO:0003724">
    <property type="term" value="F:RNA helicase activity"/>
    <property type="evidence" value="ECO:0007669"/>
    <property type="project" value="UniProtKB-EC"/>
</dbReference>
<dbReference type="GO" id="GO:0005524">
    <property type="term" value="F:ATP binding"/>
    <property type="evidence" value="ECO:0007669"/>
    <property type="project" value="UniProtKB-KW"/>
</dbReference>
<evidence type="ECO:0000256" key="5">
    <source>
        <dbReference type="ARBA" id="ARBA00022806"/>
    </source>
</evidence>
<name>A0A813DBB2_POLGL</name>
<dbReference type="PANTHER" id="PTHR18934">
    <property type="entry name" value="ATP-DEPENDENT RNA HELICASE"/>
    <property type="match status" value="1"/>
</dbReference>
<evidence type="ECO:0000256" key="4">
    <source>
        <dbReference type="ARBA" id="ARBA00022801"/>
    </source>
</evidence>
<evidence type="ECO:0000256" key="3">
    <source>
        <dbReference type="ARBA" id="ARBA00022741"/>
    </source>
</evidence>
<keyword evidence="7" id="KW-0508">mRNA splicing</keyword>
<dbReference type="Proteomes" id="UP000654075">
    <property type="component" value="Unassembled WGS sequence"/>
</dbReference>
<dbReference type="Pfam" id="PF04408">
    <property type="entry name" value="WHD_HA2"/>
    <property type="match status" value="1"/>
</dbReference>
<dbReference type="SMART" id="SM00847">
    <property type="entry name" value="HA2"/>
    <property type="match status" value="1"/>
</dbReference>
<accession>A0A813DBB2</accession>
<evidence type="ECO:0000313" key="11">
    <source>
        <dbReference type="Proteomes" id="UP000654075"/>
    </source>
</evidence>